<evidence type="ECO:0000256" key="1">
    <source>
        <dbReference type="SAM" id="MobiDB-lite"/>
    </source>
</evidence>
<reference evidence="2" key="2">
    <citation type="submission" date="2018-03" db="EMBL/GenBank/DDBJ databases">
        <title>The Triticum urartu genome reveals the dynamic nature of wheat genome evolution.</title>
        <authorList>
            <person name="Ling H."/>
            <person name="Ma B."/>
            <person name="Shi X."/>
            <person name="Liu H."/>
            <person name="Dong L."/>
            <person name="Sun H."/>
            <person name="Cao Y."/>
            <person name="Gao Q."/>
            <person name="Zheng S."/>
            <person name="Li Y."/>
            <person name="Yu Y."/>
            <person name="Du H."/>
            <person name="Qi M."/>
            <person name="Li Y."/>
            <person name="Yu H."/>
            <person name="Cui Y."/>
            <person name="Wang N."/>
            <person name="Chen C."/>
            <person name="Wu H."/>
            <person name="Zhao Y."/>
            <person name="Zhang J."/>
            <person name="Li Y."/>
            <person name="Zhou W."/>
            <person name="Zhang B."/>
            <person name="Hu W."/>
            <person name="Eijk M."/>
            <person name="Tang J."/>
            <person name="Witsenboer H."/>
            <person name="Zhao S."/>
            <person name="Li Z."/>
            <person name="Zhang A."/>
            <person name="Wang D."/>
            <person name="Liang C."/>
        </authorList>
    </citation>
    <scope>NUCLEOTIDE SEQUENCE [LARGE SCALE GENOMIC DNA]</scope>
    <source>
        <strain evidence="2">cv. G1812</strain>
    </source>
</reference>
<keyword evidence="3" id="KW-1185">Reference proteome</keyword>
<reference evidence="3" key="1">
    <citation type="journal article" date="2013" name="Nature">
        <title>Draft genome of the wheat A-genome progenitor Triticum urartu.</title>
        <authorList>
            <person name="Ling H.Q."/>
            <person name="Zhao S."/>
            <person name="Liu D."/>
            <person name="Wang J."/>
            <person name="Sun H."/>
            <person name="Zhang C."/>
            <person name="Fan H."/>
            <person name="Li D."/>
            <person name="Dong L."/>
            <person name="Tao Y."/>
            <person name="Gao C."/>
            <person name="Wu H."/>
            <person name="Li Y."/>
            <person name="Cui Y."/>
            <person name="Guo X."/>
            <person name="Zheng S."/>
            <person name="Wang B."/>
            <person name="Yu K."/>
            <person name="Liang Q."/>
            <person name="Yang W."/>
            <person name="Lou X."/>
            <person name="Chen J."/>
            <person name="Feng M."/>
            <person name="Jian J."/>
            <person name="Zhang X."/>
            <person name="Luo G."/>
            <person name="Jiang Y."/>
            <person name="Liu J."/>
            <person name="Wang Z."/>
            <person name="Sha Y."/>
            <person name="Zhang B."/>
            <person name="Wu H."/>
            <person name="Tang D."/>
            <person name="Shen Q."/>
            <person name="Xue P."/>
            <person name="Zou S."/>
            <person name="Wang X."/>
            <person name="Liu X."/>
            <person name="Wang F."/>
            <person name="Yang Y."/>
            <person name="An X."/>
            <person name="Dong Z."/>
            <person name="Zhang K."/>
            <person name="Zhang X."/>
            <person name="Luo M.C."/>
            <person name="Dvorak J."/>
            <person name="Tong Y."/>
            <person name="Wang J."/>
            <person name="Yang H."/>
            <person name="Li Z."/>
            <person name="Wang D."/>
            <person name="Zhang A."/>
            <person name="Wang J."/>
        </authorList>
    </citation>
    <scope>NUCLEOTIDE SEQUENCE</scope>
    <source>
        <strain evidence="3">cv. G1812</strain>
    </source>
</reference>
<feature type="compositionally biased region" description="Low complexity" evidence="1">
    <location>
        <begin position="81"/>
        <end position="98"/>
    </location>
</feature>
<name>A0A8R7P4K2_TRIUA</name>
<organism evidence="2 3">
    <name type="scientific">Triticum urartu</name>
    <name type="common">Red wild einkorn</name>
    <name type="synonym">Crithodium urartu</name>
    <dbReference type="NCBI Taxonomy" id="4572"/>
    <lineage>
        <taxon>Eukaryota</taxon>
        <taxon>Viridiplantae</taxon>
        <taxon>Streptophyta</taxon>
        <taxon>Embryophyta</taxon>
        <taxon>Tracheophyta</taxon>
        <taxon>Spermatophyta</taxon>
        <taxon>Magnoliopsida</taxon>
        <taxon>Liliopsida</taxon>
        <taxon>Poales</taxon>
        <taxon>Poaceae</taxon>
        <taxon>BOP clade</taxon>
        <taxon>Pooideae</taxon>
        <taxon>Triticodae</taxon>
        <taxon>Triticeae</taxon>
        <taxon>Triticinae</taxon>
        <taxon>Triticum</taxon>
    </lineage>
</organism>
<dbReference type="AlphaFoldDB" id="A0A8R7P4K2"/>
<feature type="region of interest" description="Disordered" evidence="1">
    <location>
        <begin position="1"/>
        <end position="130"/>
    </location>
</feature>
<feature type="compositionally biased region" description="Acidic residues" evidence="1">
    <location>
        <begin position="1"/>
        <end position="11"/>
    </location>
</feature>
<evidence type="ECO:0000313" key="3">
    <source>
        <dbReference type="Proteomes" id="UP000015106"/>
    </source>
</evidence>
<proteinExistence type="predicted"/>
<dbReference type="Proteomes" id="UP000015106">
    <property type="component" value="Chromosome 1"/>
</dbReference>
<feature type="compositionally biased region" description="Low complexity" evidence="1">
    <location>
        <begin position="145"/>
        <end position="154"/>
    </location>
</feature>
<evidence type="ECO:0000313" key="2">
    <source>
        <dbReference type="EnsemblPlants" id="TuG1812G0100004426.01.T01.cds281245"/>
    </source>
</evidence>
<feature type="compositionally biased region" description="Basic residues" evidence="1">
    <location>
        <begin position="62"/>
        <end position="80"/>
    </location>
</feature>
<dbReference type="EnsemblPlants" id="TuG1812G0100004426.01.T01">
    <property type="protein sequence ID" value="TuG1812G0100004426.01.T01.cds281245"/>
    <property type="gene ID" value="TuG1812G0100004426.01"/>
</dbReference>
<reference evidence="2" key="3">
    <citation type="submission" date="2022-06" db="UniProtKB">
        <authorList>
            <consortium name="EnsemblPlants"/>
        </authorList>
    </citation>
    <scope>IDENTIFICATION</scope>
</reference>
<sequence length="205" mass="22557">MVAVLGDDDAVEGAVAQDGVVASGRPRIRRGRREKPSPWRAPRHTRALSPPGGRASDEVGGRSRRRGGRRGAGCRHRFRAAAHQARSAEEAGAVAAAATRSNRPLPDLHRWPSSHARRRRRVRPPLPRLPASVPNLQCGWALTQRSPRSLASSRARGRKRPRGPAPAPASAVRRHDLAGRLLIRRRKGRVGEWCRVGGEWSCEWI</sequence>
<feature type="region of interest" description="Disordered" evidence="1">
    <location>
        <begin position="143"/>
        <end position="172"/>
    </location>
</feature>
<dbReference type="Gramene" id="TuG1812G0100004426.01.T01">
    <property type="protein sequence ID" value="TuG1812G0100004426.01.T01.cds281245"/>
    <property type="gene ID" value="TuG1812G0100004426.01"/>
</dbReference>
<accession>A0A8R7P4K2</accession>
<protein>
    <submittedName>
        <fullName evidence="2">Uncharacterized protein</fullName>
    </submittedName>
</protein>